<reference evidence="1" key="1">
    <citation type="journal article" date="2018" name="Genome Biol. Evol.">
        <title>Genomics and development of Lentinus tigrinus, a white-rot wood-decaying mushroom with dimorphic fruiting bodies.</title>
        <authorList>
            <person name="Wu B."/>
            <person name="Xu Z."/>
            <person name="Knudson A."/>
            <person name="Carlson A."/>
            <person name="Chen N."/>
            <person name="Kovaka S."/>
            <person name="LaButti K."/>
            <person name="Lipzen A."/>
            <person name="Pennachio C."/>
            <person name="Riley R."/>
            <person name="Schakwitz W."/>
            <person name="Umezawa K."/>
            <person name="Ohm R.A."/>
            <person name="Grigoriev I.V."/>
            <person name="Nagy L.G."/>
            <person name="Gibbons J."/>
            <person name="Hibbett D."/>
        </authorList>
    </citation>
    <scope>NUCLEOTIDE SEQUENCE [LARGE SCALE GENOMIC DNA]</scope>
    <source>
        <strain evidence="1">ALCF2SS1-6</strain>
    </source>
</reference>
<dbReference type="SUPFAM" id="SSF81383">
    <property type="entry name" value="F-box domain"/>
    <property type="match status" value="1"/>
</dbReference>
<evidence type="ECO:0000313" key="1">
    <source>
        <dbReference type="EMBL" id="RPD61941.1"/>
    </source>
</evidence>
<dbReference type="OrthoDB" id="2753006at2759"/>
<dbReference type="Gene3D" id="1.20.1280.50">
    <property type="match status" value="1"/>
</dbReference>
<dbReference type="InterPro" id="IPR036047">
    <property type="entry name" value="F-box-like_dom_sf"/>
</dbReference>
<dbReference type="EMBL" id="ML122260">
    <property type="protein sequence ID" value="RPD61941.1"/>
    <property type="molecule type" value="Genomic_DNA"/>
</dbReference>
<protein>
    <submittedName>
        <fullName evidence="1">Uncharacterized protein</fullName>
    </submittedName>
</protein>
<name>A0A5C2SE02_9APHY</name>
<evidence type="ECO:0000313" key="2">
    <source>
        <dbReference type="Proteomes" id="UP000313359"/>
    </source>
</evidence>
<keyword evidence="2" id="KW-1185">Reference proteome</keyword>
<accession>A0A5C2SE02</accession>
<proteinExistence type="predicted"/>
<dbReference type="AlphaFoldDB" id="A0A5C2SE02"/>
<sequence>MRQVHEIRRSILDIDELNNAQLPINALPEEILLEVFSLVEVAPPLSGGENCSRVSTRMAIQAVCRHWRRVLCSNPGSWRTIEVRSRSEWLRICLERCADAPADITLHPRSHTVDTWLILAQHASAIRSMTIRGLDESGRTSVVGLLVDHQWPILQRLKISPVVYSSRAPPPAIRHWVHDREYPLSALSASPKRRINPPTYRPLTIP</sequence>
<organism evidence="1 2">
    <name type="scientific">Lentinus tigrinus ALCF2SS1-6</name>
    <dbReference type="NCBI Taxonomy" id="1328759"/>
    <lineage>
        <taxon>Eukaryota</taxon>
        <taxon>Fungi</taxon>
        <taxon>Dikarya</taxon>
        <taxon>Basidiomycota</taxon>
        <taxon>Agaricomycotina</taxon>
        <taxon>Agaricomycetes</taxon>
        <taxon>Polyporales</taxon>
        <taxon>Polyporaceae</taxon>
        <taxon>Lentinus</taxon>
    </lineage>
</organism>
<gene>
    <name evidence="1" type="ORF">L227DRAFT_573813</name>
</gene>
<dbReference type="Proteomes" id="UP000313359">
    <property type="component" value="Unassembled WGS sequence"/>
</dbReference>